<accession>A0A3B1AN92</accession>
<dbReference type="PANTHER" id="PTHR11102">
    <property type="entry name" value="SEL-1-LIKE PROTEIN"/>
    <property type="match status" value="1"/>
</dbReference>
<dbReference type="SMART" id="SM00671">
    <property type="entry name" value="SEL1"/>
    <property type="match status" value="5"/>
</dbReference>
<dbReference type="SUPFAM" id="SSF81901">
    <property type="entry name" value="HCP-like"/>
    <property type="match status" value="2"/>
</dbReference>
<evidence type="ECO:0008006" key="2">
    <source>
        <dbReference type="Google" id="ProtNLM"/>
    </source>
</evidence>
<reference evidence="1" key="1">
    <citation type="submission" date="2018-06" db="EMBL/GenBank/DDBJ databases">
        <authorList>
            <person name="Zhirakovskaya E."/>
        </authorList>
    </citation>
    <scope>NUCLEOTIDE SEQUENCE</scope>
</reference>
<sequence length="267" mass="30007">MRIIFFLFFILIFVSLHAETLQRTQQAAIKGEAHAQYELAIRYLKGDGVEKHSVSAIKWLKKSADQDFSSAQYKLGILYREGRKVTTDMDQAIEYLTMAAEQGNATAQYMLGDIYQQGDGVAKDLDEAQEWFELAAGHNLQKAVKALAKIEESNATALTITMPAVKKKAENRKPATESTDKTARPAYEQGMKYLRGVGVSRNYKTAKEWFLQAAEQGHAESQYQLGELLKKGKGTKKNKKLAKKWYRAAAEQGHIKAKNRLDGCDFC</sequence>
<dbReference type="InterPro" id="IPR011990">
    <property type="entry name" value="TPR-like_helical_dom_sf"/>
</dbReference>
<dbReference type="EMBL" id="UOFV01000250">
    <property type="protein sequence ID" value="VAX01344.1"/>
    <property type="molecule type" value="Genomic_DNA"/>
</dbReference>
<name>A0A3B1AN92_9ZZZZ</name>
<dbReference type="InterPro" id="IPR050767">
    <property type="entry name" value="Sel1_AlgK"/>
</dbReference>
<dbReference type="InterPro" id="IPR006597">
    <property type="entry name" value="Sel1-like"/>
</dbReference>
<dbReference type="AlphaFoldDB" id="A0A3B1AN92"/>
<dbReference type="PANTHER" id="PTHR11102:SF147">
    <property type="entry name" value="SEL1L ADAPTOR SUBUNIT OF ERAD E3 UBIQUITIN LIGASE"/>
    <property type="match status" value="1"/>
</dbReference>
<evidence type="ECO:0000313" key="1">
    <source>
        <dbReference type="EMBL" id="VAX01344.1"/>
    </source>
</evidence>
<gene>
    <name evidence="1" type="ORF">MNBD_GAMMA19-1371</name>
</gene>
<dbReference type="Pfam" id="PF08238">
    <property type="entry name" value="Sel1"/>
    <property type="match status" value="5"/>
</dbReference>
<organism evidence="1">
    <name type="scientific">hydrothermal vent metagenome</name>
    <dbReference type="NCBI Taxonomy" id="652676"/>
    <lineage>
        <taxon>unclassified sequences</taxon>
        <taxon>metagenomes</taxon>
        <taxon>ecological metagenomes</taxon>
    </lineage>
</organism>
<dbReference type="Gene3D" id="1.25.40.10">
    <property type="entry name" value="Tetratricopeptide repeat domain"/>
    <property type="match status" value="2"/>
</dbReference>
<protein>
    <recommendedName>
        <fullName evidence="2">TETRATRICOPEPTIDE REPEAT FAMILY PROTEIN</fullName>
    </recommendedName>
</protein>
<proteinExistence type="predicted"/>